<keyword evidence="3" id="KW-1185">Reference proteome</keyword>
<evidence type="ECO:0000313" key="2">
    <source>
        <dbReference type="EMBL" id="MBA0123949.1"/>
    </source>
</evidence>
<evidence type="ECO:0000313" key="3">
    <source>
        <dbReference type="Proteomes" id="UP000582974"/>
    </source>
</evidence>
<gene>
    <name evidence="2" type="ORF">H0B56_00140</name>
</gene>
<feature type="region of interest" description="Disordered" evidence="1">
    <location>
        <begin position="1"/>
        <end position="30"/>
    </location>
</feature>
<organism evidence="2 3">
    <name type="scientific">Haloechinothrix aidingensis</name>
    <dbReference type="NCBI Taxonomy" id="2752311"/>
    <lineage>
        <taxon>Bacteria</taxon>
        <taxon>Bacillati</taxon>
        <taxon>Actinomycetota</taxon>
        <taxon>Actinomycetes</taxon>
        <taxon>Pseudonocardiales</taxon>
        <taxon>Pseudonocardiaceae</taxon>
        <taxon>Haloechinothrix</taxon>
    </lineage>
</organism>
<dbReference type="Proteomes" id="UP000582974">
    <property type="component" value="Unassembled WGS sequence"/>
</dbReference>
<reference evidence="2 3" key="1">
    <citation type="submission" date="2020-07" db="EMBL/GenBank/DDBJ databases">
        <title>Genome of Haloechinothrix sp.</title>
        <authorList>
            <person name="Tang S.-K."/>
            <person name="Yang L."/>
            <person name="Zhu W.-Y."/>
        </authorList>
    </citation>
    <scope>NUCLEOTIDE SEQUENCE [LARGE SCALE GENOMIC DNA]</scope>
    <source>
        <strain evidence="2 3">YIM 98757</strain>
    </source>
</reference>
<dbReference type="EMBL" id="JACCKD010000001">
    <property type="protein sequence ID" value="MBA0123949.1"/>
    <property type="molecule type" value="Genomic_DNA"/>
</dbReference>
<accession>A0A838A6V4</accession>
<feature type="compositionally biased region" description="Low complexity" evidence="1">
    <location>
        <begin position="11"/>
        <end position="20"/>
    </location>
</feature>
<name>A0A838A6V4_9PSEU</name>
<dbReference type="InterPro" id="IPR036689">
    <property type="entry name" value="ESAT-6-like_sf"/>
</dbReference>
<dbReference type="AlphaFoldDB" id="A0A838A6V4"/>
<protein>
    <recommendedName>
        <fullName evidence="4">Excreted virulence factor EspC, type VII ESX diderm</fullName>
    </recommendedName>
</protein>
<dbReference type="RefSeq" id="WP_180890875.1">
    <property type="nucleotide sequence ID" value="NZ_JACCKD010000001.1"/>
</dbReference>
<dbReference type="SUPFAM" id="SSF140453">
    <property type="entry name" value="EsxAB dimer-like"/>
    <property type="match status" value="1"/>
</dbReference>
<proteinExistence type="predicted"/>
<sequence length="104" mass="10871">MSGYEAETESIRASAEAAHAAADRVADEDAADTVAELGSAMPGSASAEAASSLAEQWRTEFSAWVGHMRTYGDNLRDSAETYESSEEAAARAFGDVPLGDARPI</sequence>
<evidence type="ECO:0000256" key="1">
    <source>
        <dbReference type="SAM" id="MobiDB-lite"/>
    </source>
</evidence>
<evidence type="ECO:0008006" key="4">
    <source>
        <dbReference type="Google" id="ProtNLM"/>
    </source>
</evidence>
<dbReference type="Gene3D" id="1.10.287.1060">
    <property type="entry name" value="ESAT-6-like"/>
    <property type="match status" value="1"/>
</dbReference>
<comment type="caution">
    <text evidence="2">The sequence shown here is derived from an EMBL/GenBank/DDBJ whole genome shotgun (WGS) entry which is preliminary data.</text>
</comment>